<comment type="caution">
    <text evidence="2">The sequence shown here is derived from an EMBL/GenBank/DDBJ whole genome shotgun (WGS) entry which is preliminary data.</text>
</comment>
<gene>
    <name evidence="2" type="ORF">E2562_028424</name>
</gene>
<evidence type="ECO:0000256" key="1">
    <source>
        <dbReference type="SAM" id="MobiDB-lite"/>
    </source>
</evidence>
<evidence type="ECO:0000313" key="2">
    <source>
        <dbReference type="EMBL" id="KAF0926938.1"/>
    </source>
</evidence>
<name>A0A6G1EQL0_9ORYZ</name>
<reference evidence="2 3" key="1">
    <citation type="submission" date="2019-11" db="EMBL/GenBank/DDBJ databases">
        <title>Whole genome sequence of Oryza granulata.</title>
        <authorList>
            <person name="Li W."/>
        </authorList>
    </citation>
    <scope>NUCLEOTIDE SEQUENCE [LARGE SCALE GENOMIC DNA]</scope>
    <source>
        <strain evidence="3">cv. Menghai</strain>
        <tissue evidence="2">Leaf</tissue>
    </source>
</reference>
<sequence length="80" mass="8453">MVHYFHAEAPHADAAFKANDVLMAPPAPALKVKSDEEEEPNGGRRPERRARAGGDGTWVRPGTQVNGSGKGDAATPTQGF</sequence>
<dbReference type="Proteomes" id="UP000479710">
    <property type="component" value="Unassembled WGS sequence"/>
</dbReference>
<feature type="compositionally biased region" description="Basic and acidic residues" evidence="1">
    <location>
        <begin position="41"/>
        <end position="52"/>
    </location>
</feature>
<evidence type="ECO:0000313" key="3">
    <source>
        <dbReference type="Proteomes" id="UP000479710"/>
    </source>
</evidence>
<organism evidence="2 3">
    <name type="scientific">Oryza meyeriana var. granulata</name>
    <dbReference type="NCBI Taxonomy" id="110450"/>
    <lineage>
        <taxon>Eukaryota</taxon>
        <taxon>Viridiplantae</taxon>
        <taxon>Streptophyta</taxon>
        <taxon>Embryophyta</taxon>
        <taxon>Tracheophyta</taxon>
        <taxon>Spermatophyta</taxon>
        <taxon>Magnoliopsida</taxon>
        <taxon>Liliopsida</taxon>
        <taxon>Poales</taxon>
        <taxon>Poaceae</taxon>
        <taxon>BOP clade</taxon>
        <taxon>Oryzoideae</taxon>
        <taxon>Oryzeae</taxon>
        <taxon>Oryzinae</taxon>
        <taxon>Oryza</taxon>
        <taxon>Oryza meyeriana</taxon>
    </lineage>
</organism>
<proteinExistence type="predicted"/>
<protein>
    <submittedName>
        <fullName evidence="2">Uncharacterized protein</fullName>
    </submittedName>
</protein>
<accession>A0A6G1EQL0</accession>
<dbReference type="AlphaFoldDB" id="A0A6G1EQL0"/>
<dbReference type="EMBL" id="SPHZ02000003">
    <property type="protein sequence ID" value="KAF0926938.1"/>
    <property type="molecule type" value="Genomic_DNA"/>
</dbReference>
<keyword evidence="3" id="KW-1185">Reference proteome</keyword>
<feature type="region of interest" description="Disordered" evidence="1">
    <location>
        <begin position="27"/>
        <end position="80"/>
    </location>
</feature>